<accession>A0A9Q0MN43</accession>
<protein>
    <submittedName>
        <fullName evidence="1">Uncharacterized protein</fullName>
    </submittedName>
</protein>
<dbReference type="EMBL" id="WJQU01000004">
    <property type="protein sequence ID" value="KAJ6634746.1"/>
    <property type="molecule type" value="Genomic_DNA"/>
</dbReference>
<keyword evidence="2" id="KW-1185">Reference proteome</keyword>
<sequence length="92" mass="10081">KLFAKNMVEFIELSTQCLFYCDIKVKGRIKGRQGWPVGCAVPACGCYTPGWQGSHNNPNVPCLPPIIGGRLIPPCTGQFAVIQQYHRAGAVY</sequence>
<name>A0A9Q0MN43_9DIPT</name>
<dbReference type="Proteomes" id="UP001151699">
    <property type="component" value="Chromosome C"/>
</dbReference>
<reference evidence="1" key="1">
    <citation type="submission" date="2022-07" db="EMBL/GenBank/DDBJ databases">
        <authorList>
            <person name="Trinca V."/>
            <person name="Uliana J.V.C."/>
            <person name="Torres T.T."/>
            <person name="Ward R.J."/>
            <person name="Monesi N."/>
        </authorList>
    </citation>
    <scope>NUCLEOTIDE SEQUENCE</scope>
    <source>
        <strain evidence="1">HSMRA1968</strain>
        <tissue evidence="1">Whole embryos</tissue>
    </source>
</reference>
<feature type="non-terminal residue" evidence="1">
    <location>
        <position position="1"/>
    </location>
</feature>
<dbReference type="AlphaFoldDB" id="A0A9Q0MN43"/>
<evidence type="ECO:0000313" key="2">
    <source>
        <dbReference type="Proteomes" id="UP001151699"/>
    </source>
</evidence>
<proteinExistence type="predicted"/>
<organism evidence="1 2">
    <name type="scientific">Pseudolycoriella hygida</name>
    <dbReference type="NCBI Taxonomy" id="35572"/>
    <lineage>
        <taxon>Eukaryota</taxon>
        <taxon>Metazoa</taxon>
        <taxon>Ecdysozoa</taxon>
        <taxon>Arthropoda</taxon>
        <taxon>Hexapoda</taxon>
        <taxon>Insecta</taxon>
        <taxon>Pterygota</taxon>
        <taxon>Neoptera</taxon>
        <taxon>Endopterygota</taxon>
        <taxon>Diptera</taxon>
        <taxon>Nematocera</taxon>
        <taxon>Sciaroidea</taxon>
        <taxon>Sciaridae</taxon>
        <taxon>Pseudolycoriella</taxon>
    </lineage>
</organism>
<comment type="caution">
    <text evidence="1">The sequence shown here is derived from an EMBL/GenBank/DDBJ whole genome shotgun (WGS) entry which is preliminary data.</text>
</comment>
<evidence type="ECO:0000313" key="1">
    <source>
        <dbReference type="EMBL" id="KAJ6634746.1"/>
    </source>
</evidence>
<gene>
    <name evidence="1" type="ORF">Bhyg_13325</name>
</gene>